<dbReference type="AlphaFoldDB" id="A0A8J5XNU6"/>
<comment type="caution">
    <text evidence="1">The sequence shown here is derived from an EMBL/GenBank/DDBJ whole genome shotgun (WGS) entry which is preliminary data.</text>
</comment>
<accession>A0A8J5XNU6</accession>
<name>A0A8J5XNU6_DIALT</name>
<dbReference type="Proteomes" id="UP000751190">
    <property type="component" value="Unassembled WGS sequence"/>
</dbReference>
<dbReference type="EMBL" id="JAGTXO010000004">
    <property type="protein sequence ID" value="KAG8468658.1"/>
    <property type="molecule type" value="Genomic_DNA"/>
</dbReference>
<protein>
    <recommendedName>
        <fullName evidence="3">F-box domain-containing protein</fullName>
    </recommendedName>
</protein>
<evidence type="ECO:0008006" key="3">
    <source>
        <dbReference type="Google" id="ProtNLM"/>
    </source>
</evidence>
<evidence type="ECO:0000313" key="1">
    <source>
        <dbReference type="EMBL" id="KAG8468658.1"/>
    </source>
</evidence>
<evidence type="ECO:0000313" key="2">
    <source>
        <dbReference type="Proteomes" id="UP000751190"/>
    </source>
</evidence>
<organism evidence="1 2">
    <name type="scientific">Diacronema lutheri</name>
    <name type="common">Unicellular marine alga</name>
    <name type="synonym">Monochrysis lutheri</name>
    <dbReference type="NCBI Taxonomy" id="2081491"/>
    <lineage>
        <taxon>Eukaryota</taxon>
        <taxon>Haptista</taxon>
        <taxon>Haptophyta</taxon>
        <taxon>Pavlovophyceae</taxon>
        <taxon>Pavlovales</taxon>
        <taxon>Pavlovaceae</taxon>
        <taxon>Diacronema</taxon>
    </lineage>
</organism>
<proteinExistence type="predicted"/>
<sequence>MAAVMAARGSDGGMRTSAALRTPPLPLDCIGLVLLHLPTVRERCIAMAIASDWRAAGLAETRLWHEIKVDMSRTRGSLTDACVDLLLARAHGRVRDVALVAAPELTMMAVRALRFNGSLASLSIHSPLLSGTDILRILPLESAVTSMCISGCSVNARELRLLQEVLGPKCSLDVATCEGCDAVAQVDELAEQRDCAHCGDELCARCVSKACGACGAGWCADCADTDDAATLICQCSVCATACFCRGCFFSAQSAAECSHCGAWVCASCVPHMCPCDACGEAVCCNRRSSAE</sequence>
<keyword evidence="2" id="KW-1185">Reference proteome</keyword>
<reference evidence="1" key="1">
    <citation type="submission" date="2021-05" db="EMBL/GenBank/DDBJ databases">
        <title>The genome of the haptophyte Pavlova lutheri (Diacronema luteri, Pavlovales) - a model for lipid biosynthesis in eukaryotic algae.</title>
        <authorList>
            <person name="Hulatt C.J."/>
            <person name="Posewitz M.C."/>
        </authorList>
    </citation>
    <scope>NUCLEOTIDE SEQUENCE</scope>
    <source>
        <strain evidence="1">NIVA-4/92</strain>
    </source>
</reference>
<gene>
    <name evidence="1" type="ORF">KFE25_013741</name>
</gene>